<dbReference type="CDD" id="cd20192">
    <property type="entry name" value="T-box_TBXT_TBX19-like"/>
    <property type="match status" value="1"/>
</dbReference>
<feature type="compositionally biased region" description="Low complexity" evidence="8">
    <location>
        <begin position="298"/>
        <end position="311"/>
    </location>
</feature>
<evidence type="ECO:0000256" key="1">
    <source>
        <dbReference type="ARBA" id="ARBA00004123"/>
    </source>
</evidence>
<feature type="region of interest" description="Disordered" evidence="8">
    <location>
        <begin position="367"/>
        <end position="412"/>
    </location>
</feature>
<dbReference type="GO" id="GO:0000981">
    <property type="term" value="F:DNA-binding transcription factor activity, RNA polymerase II-specific"/>
    <property type="evidence" value="ECO:0007669"/>
    <property type="project" value="TreeGrafter"/>
</dbReference>
<dbReference type="PROSITE" id="PS50252">
    <property type="entry name" value="TBOX_3"/>
    <property type="match status" value="1"/>
</dbReference>
<dbReference type="EMBL" id="KB632357">
    <property type="protein sequence ID" value="ERL93499.1"/>
    <property type="molecule type" value="Genomic_DNA"/>
</dbReference>
<proteinExistence type="predicted"/>
<dbReference type="GO" id="GO:0005634">
    <property type="term" value="C:nucleus"/>
    <property type="evidence" value="ECO:0007669"/>
    <property type="project" value="UniProtKB-SubCell"/>
</dbReference>
<accession>N6U0Z6</accession>
<reference evidence="10 12" key="1">
    <citation type="journal article" date="2013" name="Genome Biol.">
        <title>Draft genome of the mountain pine beetle, Dendroctonus ponderosae Hopkins, a major forest pest.</title>
        <authorList>
            <person name="Keeling C.I."/>
            <person name="Yuen M.M."/>
            <person name="Liao N.Y."/>
            <person name="Docking T.R."/>
            <person name="Chan S.K."/>
            <person name="Taylor G.A."/>
            <person name="Palmquist D.L."/>
            <person name="Jackman S.D."/>
            <person name="Nguyen A."/>
            <person name="Li M."/>
            <person name="Henderson H."/>
            <person name="Janes J.K."/>
            <person name="Zhao Y."/>
            <person name="Pandoh P."/>
            <person name="Moore R."/>
            <person name="Sperling F.A."/>
            <person name="Huber D.P."/>
            <person name="Birol I."/>
            <person name="Jones S.J."/>
            <person name="Bohlmann J."/>
        </authorList>
    </citation>
    <scope>NUCLEOTIDE SEQUENCE</scope>
</reference>
<dbReference type="STRING" id="77166.N6U0Z6"/>
<dbReference type="InterPro" id="IPR001699">
    <property type="entry name" value="TF_T-box"/>
</dbReference>
<dbReference type="GO" id="GO:0001707">
    <property type="term" value="P:mesoderm formation"/>
    <property type="evidence" value="ECO:0007669"/>
    <property type="project" value="TreeGrafter"/>
</dbReference>
<feature type="domain" description="T-box" evidence="9">
    <location>
        <begin position="1"/>
        <end position="149"/>
    </location>
</feature>
<evidence type="ECO:0000256" key="3">
    <source>
        <dbReference type="ARBA" id="ARBA00023015"/>
    </source>
</evidence>
<dbReference type="OMA" id="TNNYMEN"/>
<keyword evidence="2" id="KW-0217">Developmental protein</keyword>
<dbReference type="InterPro" id="IPR036960">
    <property type="entry name" value="T-box_sf"/>
</dbReference>
<dbReference type="InterPro" id="IPR018186">
    <property type="entry name" value="TF_T-box_CS"/>
</dbReference>
<evidence type="ECO:0000256" key="5">
    <source>
        <dbReference type="ARBA" id="ARBA00023163"/>
    </source>
</evidence>
<dbReference type="GO" id="GO:0000785">
    <property type="term" value="C:chromatin"/>
    <property type="evidence" value="ECO:0007669"/>
    <property type="project" value="TreeGrafter"/>
</dbReference>
<dbReference type="Gene3D" id="2.60.40.820">
    <property type="entry name" value="Transcription factor, T-box"/>
    <property type="match status" value="1"/>
</dbReference>
<dbReference type="GO" id="GO:0000978">
    <property type="term" value="F:RNA polymerase II cis-regulatory region sequence-specific DNA binding"/>
    <property type="evidence" value="ECO:0007669"/>
    <property type="project" value="InterPro"/>
</dbReference>
<comment type="caution">
    <text evidence="7">Lacks conserved residue(s) required for the propagation of feature annotation.</text>
</comment>
<organism evidence="10">
    <name type="scientific">Dendroctonus ponderosae</name>
    <name type="common">Mountain pine beetle</name>
    <dbReference type="NCBI Taxonomy" id="77166"/>
    <lineage>
        <taxon>Eukaryota</taxon>
        <taxon>Metazoa</taxon>
        <taxon>Ecdysozoa</taxon>
        <taxon>Arthropoda</taxon>
        <taxon>Hexapoda</taxon>
        <taxon>Insecta</taxon>
        <taxon>Pterygota</taxon>
        <taxon>Neoptera</taxon>
        <taxon>Endopterygota</taxon>
        <taxon>Coleoptera</taxon>
        <taxon>Polyphaga</taxon>
        <taxon>Cucujiformia</taxon>
        <taxon>Curculionidae</taxon>
        <taxon>Scolytinae</taxon>
        <taxon>Dendroctonus</taxon>
    </lineage>
</organism>
<sequence>MFPVIKVIAAGLDPKSMYTVLLEFKQMDSHRWKFVNGEWTPGAKAEAPPVNPIYVHPESPNFGSHWMKEPISFAKVKLTNKINGNGQIMLNSLHKYEPHVHFVKVATDSRRGLTFPFPETQFIAVTAYQNEEVTSLKIKYNPFAKAFLDAKERPDVAYHQRNENFSTPYNQSNHPAQYSQYGSWFIPHQSIYSSQGQFEPYHQRRNCGKLIRQKSAPYLLNRDKNSPSESPPPTGYNPPEHIYQQQIYNSANTPYPSWSSMPSMQAAPVAPAASLISPINCWSNSSTSPPITNQCTTPNQSPSPQMYQSSPTYPPNVPPPLPSVHCASYYSSDITSYQHPEYLMNADLTYTQLGGTDRSSSVIYKPEHEQSLGSGSQIVGIKSECPGRADDASESAQVASREWMQERSSLHK</sequence>
<dbReference type="SMART" id="SM00425">
    <property type="entry name" value="TBOX"/>
    <property type="match status" value="1"/>
</dbReference>
<evidence type="ECO:0000256" key="7">
    <source>
        <dbReference type="PROSITE-ProRule" id="PRU00201"/>
    </source>
</evidence>
<dbReference type="PRINTS" id="PR00938">
    <property type="entry name" value="BRACHYURY"/>
</dbReference>
<evidence type="ECO:0000313" key="10">
    <source>
        <dbReference type="EMBL" id="ENN75205.1"/>
    </source>
</evidence>
<dbReference type="InterPro" id="IPR046360">
    <property type="entry name" value="T-box_DNA-bd"/>
</dbReference>
<dbReference type="InterPro" id="IPR002070">
    <property type="entry name" value="TF_Brachyury"/>
</dbReference>
<evidence type="ECO:0000256" key="2">
    <source>
        <dbReference type="ARBA" id="ARBA00022473"/>
    </source>
</evidence>
<gene>
    <name evidence="11" type="ORF">D910_10788</name>
    <name evidence="10" type="ORF">YQE_08215</name>
</gene>
<evidence type="ECO:0000259" key="9">
    <source>
        <dbReference type="PROSITE" id="PS50252"/>
    </source>
</evidence>
<dbReference type="OrthoDB" id="7442607at2759"/>
<keyword evidence="4 7" id="KW-0238">DNA-binding</keyword>
<dbReference type="EMBL" id="KB741018">
    <property type="protein sequence ID" value="ENN75205.1"/>
    <property type="molecule type" value="Genomic_DNA"/>
</dbReference>
<dbReference type="AlphaFoldDB" id="N6U0Z6"/>
<dbReference type="PANTHER" id="PTHR11267:SF106">
    <property type="entry name" value="T-RELATED PROTEIN"/>
    <property type="match status" value="1"/>
</dbReference>
<feature type="region of interest" description="Disordered" evidence="8">
    <location>
        <begin position="218"/>
        <end position="240"/>
    </location>
</feature>
<evidence type="ECO:0000256" key="4">
    <source>
        <dbReference type="ARBA" id="ARBA00023125"/>
    </source>
</evidence>
<comment type="subcellular location">
    <subcellularLocation>
        <location evidence="1 7">Nucleus</location>
    </subcellularLocation>
</comment>
<dbReference type="SUPFAM" id="SSF49417">
    <property type="entry name" value="p53-like transcription factors"/>
    <property type="match status" value="1"/>
</dbReference>
<name>N6U0Z6_DENPD</name>
<dbReference type="InterPro" id="IPR008967">
    <property type="entry name" value="p53-like_TF_DNA-bd_sf"/>
</dbReference>
<dbReference type="GO" id="GO:0001708">
    <property type="term" value="P:cell fate specification"/>
    <property type="evidence" value="ECO:0007669"/>
    <property type="project" value="TreeGrafter"/>
</dbReference>
<keyword evidence="3" id="KW-0805">Transcription regulation</keyword>
<keyword evidence="6 7" id="KW-0539">Nucleus</keyword>
<dbReference type="PANTHER" id="PTHR11267">
    <property type="entry name" value="T-BOX PROTEIN-RELATED"/>
    <property type="match status" value="1"/>
</dbReference>
<dbReference type="GO" id="GO:0045893">
    <property type="term" value="P:positive regulation of DNA-templated transcription"/>
    <property type="evidence" value="ECO:0007669"/>
    <property type="project" value="InterPro"/>
</dbReference>
<dbReference type="GO" id="GO:0003007">
    <property type="term" value="P:heart morphogenesis"/>
    <property type="evidence" value="ECO:0007669"/>
    <property type="project" value="TreeGrafter"/>
</dbReference>
<evidence type="ECO:0000313" key="11">
    <source>
        <dbReference type="EMBL" id="ERL93499.1"/>
    </source>
</evidence>
<evidence type="ECO:0000256" key="8">
    <source>
        <dbReference type="SAM" id="MobiDB-lite"/>
    </source>
</evidence>
<evidence type="ECO:0000313" key="12">
    <source>
        <dbReference type="Proteomes" id="UP000030742"/>
    </source>
</evidence>
<dbReference type="Pfam" id="PF00907">
    <property type="entry name" value="T-box"/>
    <property type="match status" value="1"/>
</dbReference>
<protein>
    <recommendedName>
        <fullName evidence="9">T-box domain-containing protein</fullName>
    </recommendedName>
</protein>
<evidence type="ECO:0000256" key="6">
    <source>
        <dbReference type="ARBA" id="ARBA00023242"/>
    </source>
</evidence>
<dbReference type="PROSITE" id="PS01264">
    <property type="entry name" value="TBOX_2"/>
    <property type="match status" value="1"/>
</dbReference>
<feature type="region of interest" description="Disordered" evidence="8">
    <location>
        <begin position="289"/>
        <end position="316"/>
    </location>
</feature>
<feature type="non-terminal residue" evidence="10">
    <location>
        <position position="1"/>
    </location>
</feature>
<dbReference type="HOGENOM" id="CLU_582951_0_0_1"/>
<keyword evidence="5" id="KW-0804">Transcription</keyword>
<dbReference type="Proteomes" id="UP000030742">
    <property type="component" value="Unassembled WGS sequence"/>
</dbReference>
<dbReference type="PRINTS" id="PR00937">
    <property type="entry name" value="TBOX"/>
</dbReference>
<feature type="compositionally biased region" description="Basic and acidic residues" evidence="8">
    <location>
        <begin position="403"/>
        <end position="412"/>
    </location>
</feature>